<dbReference type="AlphaFoldDB" id="A0A6M3IZ71"/>
<gene>
    <name evidence="2" type="ORF">MM415A01172_0012</name>
    <name evidence="1" type="ORF">MM415B00797_0012</name>
</gene>
<evidence type="ECO:0000313" key="2">
    <source>
        <dbReference type="EMBL" id="QJA77977.1"/>
    </source>
</evidence>
<protein>
    <submittedName>
        <fullName evidence="1">Uncharacterized protein</fullName>
    </submittedName>
</protein>
<proteinExistence type="predicted"/>
<evidence type="ECO:0000313" key="1">
    <source>
        <dbReference type="EMBL" id="QJA62297.1"/>
    </source>
</evidence>
<sequence>MGKKEMSCAECDPRAIVKSFDPFKMLSKNEVIVIYWRDLGKLCPYCNQKLKAPYYFLKQEEK</sequence>
<accession>A0A6M3IZ71</accession>
<dbReference type="EMBL" id="MT142313">
    <property type="protein sequence ID" value="QJA77977.1"/>
    <property type="molecule type" value="Genomic_DNA"/>
</dbReference>
<name>A0A6M3IZ71_9ZZZZ</name>
<dbReference type="EMBL" id="MT141467">
    <property type="protein sequence ID" value="QJA62297.1"/>
    <property type="molecule type" value="Genomic_DNA"/>
</dbReference>
<reference evidence="1" key="1">
    <citation type="submission" date="2020-03" db="EMBL/GenBank/DDBJ databases">
        <title>The deep terrestrial virosphere.</title>
        <authorList>
            <person name="Holmfeldt K."/>
            <person name="Nilsson E."/>
            <person name="Simone D."/>
            <person name="Lopez-Fernandez M."/>
            <person name="Wu X."/>
            <person name="de Brujin I."/>
            <person name="Lundin D."/>
            <person name="Andersson A."/>
            <person name="Bertilsson S."/>
            <person name="Dopson M."/>
        </authorList>
    </citation>
    <scope>NUCLEOTIDE SEQUENCE</scope>
    <source>
        <strain evidence="2">MM415A01172</strain>
        <strain evidence="1">MM415B00797</strain>
    </source>
</reference>
<organism evidence="1">
    <name type="scientific">viral metagenome</name>
    <dbReference type="NCBI Taxonomy" id="1070528"/>
    <lineage>
        <taxon>unclassified sequences</taxon>
        <taxon>metagenomes</taxon>
        <taxon>organismal metagenomes</taxon>
    </lineage>
</organism>